<evidence type="ECO:0000256" key="1">
    <source>
        <dbReference type="ARBA" id="ARBA00006888"/>
    </source>
</evidence>
<dbReference type="InterPro" id="IPR026768">
    <property type="entry name" value="YPEH2ZP"/>
</dbReference>
<evidence type="ECO:0000313" key="4">
    <source>
        <dbReference type="Proteomes" id="UP001201163"/>
    </source>
</evidence>
<protein>
    <submittedName>
        <fullName evidence="3">FAM72 protein-domain-containing protein</fullName>
    </submittedName>
</protein>
<evidence type="ECO:0000256" key="2">
    <source>
        <dbReference type="SAM" id="MobiDB-lite"/>
    </source>
</evidence>
<name>A0AAD4QBZ7_9AGAM</name>
<sequence>MQFKPLKGVQVIQLPPDVLPHHPLRCALSYLIDTHPSLILLISITFLMYSSSMPSTSPSTPPGPLPDGTSSPDVGFVPAQSRRRQRLHQPAAIYDATFGLYSRDSSEHQDPSLTEHIYLPSSSIVAQQSFPPAAPYPSPMSRHNGWTHPNYTQWHPSDSSTDAQAATSSTALSMAHKVWLLECKHCRTFLTNRGMKAVLLLRPHVPLYSTDALPVNCSAYSAQPPSLDSSRRRANERQPRTCECLTQTLCCHGCGSNVGYMIVFPCARCTSSISATNRVTNGHRFVFHSSELVASERHYAPGEPGILPAYTRSSSSSPTSSLSPRSFLPGTPDAASPRSPSTTSPALTSAYSTMPPPAPESPCPVPSSEFAEPLKPSPQPLRVGDLLYWHHLMRSGEIPGAIDDRRARGITAVLFDR</sequence>
<comment type="caution">
    <text evidence="3">The sequence shown here is derived from an EMBL/GenBank/DDBJ whole genome shotgun (WGS) entry which is preliminary data.</text>
</comment>
<dbReference type="Pfam" id="PF14976">
    <property type="entry name" value="YPEH2ZP"/>
    <property type="match status" value="1"/>
</dbReference>
<feature type="region of interest" description="Disordered" evidence="2">
    <location>
        <begin position="53"/>
        <end position="88"/>
    </location>
</feature>
<dbReference type="PANTHER" id="PTHR31841:SF1">
    <property type="entry name" value="PROTEIN FAM72A-RELATED"/>
    <property type="match status" value="1"/>
</dbReference>
<comment type="similarity">
    <text evidence="1">Belongs to the FAM72 family.</text>
</comment>
<dbReference type="PANTHER" id="PTHR31841">
    <property type="entry name" value="PROTEIN FAM72A-RELATED"/>
    <property type="match status" value="1"/>
</dbReference>
<feature type="compositionally biased region" description="Pro residues" evidence="2">
    <location>
        <begin position="354"/>
        <end position="365"/>
    </location>
</feature>
<proteinExistence type="inferred from homology"/>
<dbReference type="Proteomes" id="UP001201163">
    <property type="component" value="Unassembled WGS sequence"/>
</dbReference>
<gene>
    <name evidence="3" type="ORF">EDB92DRAFT_347797</name>
</gene>
<dbReference type="AlphaFoldDB" id="A0AAD4QBZ7"/>
<feature type="compositionally biased region" description="Low complexity" evidence="2">
    <location>
        <begin position="311"/>
        <end position="353"/>
    </location>
</feature>
<keyword evidence="4" id="KW-1185">Reference proteome</keyword>
<dbReference type="GO" id="GO:0005829">
    <property type="term" value="C:cytosol"/>
    <property type="evidence" value="ECO:0007669"/>
    <property type="project" value="TreeGrafter"/>
</dbReference>
<evidence type="ECO:0000313" key="3">
    <source>
        <dbReference type="EMBL" id="KAH8993974.1"/>
    </source>
</evidence>
<feature type="region of interest" description="Disordered" evidence="2">
    <location>
        <begin position="304"/>
        <end position="377"/>
    </location>
</feature>
<organism evidence="3 4">
    <name type="scientific">Lactarius akahatsu</name>
    <dbReference type="NCBI Taxonomy" id="416441"/>
    <lineage>
        <taxon>Eukaryota</taxon>
        <taxon>Fungi</taxon>
        <taxon>Dikarya</taxon>
        <taxon>Basidiomycota</taxon>
        <taxon>Agaricomycotina</taxon>
        <taxon>Agaricomycetes</taxon>
        <taxon>Russulales</taxon>
        <taxon>Russulaceae</taxon>
        <taxon>Lactarius</taxon>
    </lineage>
</organism>
<reference evidence="3" key="1">
    <citation type="submission" date="2022-01" db="EMBL/GenBank/DDBJ databases">
        <title>Comparative genomics reveals a dynamic genome evolution in the ectomycorrhizal milk-cap (Lactarius) mushrooms.</title>
        <authorList>
            <consortium name="DOE Joint Genome Institute"/>
            <person name="Lebreton A."/>
            <person name="Tang N."/>
            <person name="Kuo A."/>
            <person name="LaButti K."/>
            <person name="Drula E."/>
            <person name="Barry K."/>
            <person name="Clum A."/>
            <person name="Lipzen A."/>
            <person name="Mousain D."/>
            <person name="Ng V."/>
            <person name="Wang R."/>
            <person name="Wang X."/>
            <person name="Dai Y."/>
            <person name="Henrissat B."/>
            <person name="Grigoriev I.V."/>
            <person name="Guerin-Laguette A."/>
            <person name="Yu F."/>
            <person name="Martin F.M."/>
        </authorList>
    </citation>
    <scope>NUCLEOTIDE SEQUENCE</scope>
    <source>
        <strain evidence="3">QP</strain>
    </source>
</reference>
<accession>A0AAD4QBZ7</accession>
<dbReference type="EMBL" id="JAKELL010000016">
    <property type="protein sequence ID" value="KAH8993974.1"/>
    <property type="molecule type" value="Genomic_DNA"/>
</dbReference>